<organism evidence="2 3">
    <name type="scientific">Nesterenkonia sandarakina</name>
    <dbReference type="NCBI Taxonomy" id="272918"/>
    <lineage>
        <taxon>Bacteria</taxon>
        <taxon>Bacillati</taxon>
        <taxon>Actinomycetota</taxon>
        <taxon>Actinomycetes</taxon>
        <taxon>Micrococcales</taxon>
        <taxon>Micrococcaceae</taxon>
        <taxon>Nesterenkonia</taxon>
    </lineage>
</organism>
<evidence type="ECO:0000313" key="2">
    <source>
        <dbReference type="EMBL" id="NYJ18177.1"/>
    </source>
</evidence>
<dbReference type="Proteomes" id="UP000560069">
    <property type="component" value="Unassembled WGS sequence"/>
</dbReference>
<dbReference type="AlphaFoldDB" id="A0A7Z0EAP5"/>
<evidence type="ECO:0000313" key="3">
    <source>
        <dbReference type="Proteomes" id="UP000560069"/>
    </source>
</evidence>
<comment type="caution">
    <text evidence="2">The sequence shown here is derived from an EMBL/GenBank/DDBJ whole genome shotgun (WGS) entry which is preliminary data.</text>
</comment>
<keyword evidence="3" id="KW-1185">Reference proteome</keyword>
<dbReference type="RefSeq" id="WP_179443100.1">
    <property type="nucleotide sequence ID" value="NZ_BAAALK010000020.1"/>
</dbReference>
<protein>
    <recommendedName>
        <fullName evidence="4">SIR2-like protein</fullName>
    </recommendedName>
</protein>
<dbReference type="Pfam" id="PF13289">
    <property type="entry name" value="SIR2_2"/>
    <property type="match status" value="1"/>
</dbReference>
<evidence type="ECO:0008006" key="4">
    <source>
        <dbReference type="Google" id="ProtNLM"/>
    </source>
</evidence>
<accession>A0A7Z0EAP5</accession>
<reference evidence="2 3" key="1">
    <citation type="submission" date="2020-07" db="EMBL/GenBank/DDBJ databases">
        <title>Sequencing the genomes of 1000 actinobacteria strains.</title>
        <authorList>
            <person name="Klenk H.-P."/>
        </authorList>
    </citation>
    <scope>NUCLEOTIDE SEQUENCE [LARGE SCALE GENOMIC DNA]</scope>
    <source>
        <strain evidence="2 3">DSM 15664</strain>
    </source>
</reference>
<name>A0A7Z0EAP5_9MICC</name>
<proteinExistence type="predicted"/>
<evidence type="ECO:0000256" key="1">
    <source>
        <dbReference type="SAM" id="MobiDB-lite"/>
    </source>
</evidence>
<feature type="region of interest" description="Disordered" evidence="1">
    <location>
        <begin position="435"/>
        <end position="454"/>
    </location>
</feature>
<dbReference type="EMBL" id="JACCFQ010000002">
    <property type="protein sequence ID" value="NYJ18177.1"/>
    <property type="molecule type" value="Genomic_DNA"/>
</dbReference>
<gene>
    <name evidence="2" type="ORF">HNR11_002767</name>
</gene>
<sequence length="454" mass="50185">MTAETSSTSPENTLKVREDAEPVRFTMNEGEARITSPGQPNWVGEDFGRAVLRSRIEPWLTSLVQADHLNLLIGSGLTRGIHQIAGAHSPASMSAGKFESFSEQIADAAETSAKAAGRSASNIEDEIRTANQLFRGLEILKDDAADDLGSEISSVLEMFANSILEGERNLALADHVTREEAFTTLASFLMSFCSRTGTRDRLGLFTTNYDRLVEVGAELAGLHLIDRFVGTISPIFRSSRVDLDLHYNPPGIRGEPRFVEGVARFTKLHGSLDWIETKDSIRKVGLPFGASRLDPYLAVPGYSDAEFQRLMIYPNASKDRETADFPYVELFRDLAAAVVRPNAVTVTYGYSFGDEHINRVLQDALTIPSTHLVVISYGDELGRIQDAFNSWGHKSQMSLLIGPELADLETLTTHYLPKPSIDLASRRMGELIRQRHGEPSHLGINNHRENEESK</sequence>